<evidence type="ECO:0000313" key="17">
    <source>
        <dbReference type="EMBL" id="RZO78238.1"/>
    </source>
</evidence>
<evidence type="ECO:0000256" key="2">
    <source>
        <dbReference type="ARBA" id="ARBA00007379"/>
    </source>
</evidence>
<evidence type="ECO:0000256" key="12">
    <source>
        <dbReference type="PIRNR" id="PIRNR003097"/>
    </source>
</evidence>
<evidence type="ECO:0000256" key="9">
    <source>
        <dbReference type="ARBA" id="ARBA00022989"/>
    </source>
</evidence>
<comment type="function">
    <text evidence="12">Part of the ABC transporter FtsEX involved in cellular division.</text>
</comment>
<dbReference type="InterPro" id="IPR003838">
    <property type="entry name" value="ABC3_permease_C"/>
</dbReference>
<name>A0A520S6Z1_9GAMM</name>
<feature type="domain" description="FtsX extracellular" evidence="16">
    <location>
        <begin position="85"/>
        <end position="176"/>
    </location>
</feature>
<dbReference type="PANTHER" id="PTHR47755">
    <property type="entry name" value="CELL DIVISION PROTEIN FTSX"/>
    <property type="match status" value="1"/>
</dbReference>
<dbReference type="GO" id="GO:0032153">
    <property type="term" value="C:cell division site"/>
    <property type="evidence" value="ECO:0007669"/>
    <property type="project" value="TreeGrafter"/>
</dbReference>
<feature type="region of interest" description="Disordered" evidence="13">
    <location>
        <begin position="1"/>
        <end position="20"/>
    </location>
</feature>
<evidence type="ECO:0000256" key="7">
    <source>
        <dbReference type="ARBA" id="ARBA00022618"/>
    </source>
</evidence>
<accession>A0A520S6Z1</accession>
<evidence type="ECO:0000256" key="10">
    <source>
        <dbReference type="ARBA" id="ARBA00023136"/>
    </source>
</evidence>
<dbReference type="AlphaFoldDB" id="A0A520S6Z1"/>
<dbReference type="EMBL" id="SHAH01000002">
    <property type="protein sequence ID" value="RZO78238.1"/>
    <property type="molecule type" value="Genomic_DNA"/>
</dbReference>
<dbReference type="Pfam" id="PF02687">
    <property type="entry name" value="FtsX"/>
    <property type="match status" value="1"/>
</dbReference>
<dbReference type="PIRSF" id="PIRSF003097">
    <property type="entry name" value="FtsX"/>
    <property type="match status" value="1"/>
</dbReference>
<dbReference type="Gene3D" id="3.30.70.3040">
    <property type="match status" value="1"/>
</dbReference>
<dbReference type="GO" id="GO:0051301">
    <property type="term" value="P:cell division"/>
    <property type="evidence" value="ECO:0007669"/>
    <property type="project" value="UniProtKB-KW"/>
</dbReference>
<dbReference type="NCBIfam" id="TIGR00439">
    <property type="entry name" value="FtsX_Gneg"/>
    <property type="match status" value="1"/>
</dbReference>
<dbReference type="Proteomes" id="UP000320404">
    <property type="component" value="Unassembled WGS sequence"/>
</dbReference>
<dbReference type="InterPro" id="IPR040690">
    <property type="entry name" value="FtsX_ECD"/>
</dbReference>
<evidence type="ECO:0000259" key="16">
    <source>
        <dbReference type="Pfam" id="PF18075"/>
    </source>
</evidence>
<keyword evidence="9 14" id="KW-1133">Transmembrane helix</keyword>
<dbReference type="PANTHER" id="PTHR47755:SF1">
    <property type="entry name" value="CELL DIVISION PROTEIN FTSX"/>
    <property type="match status" value="1"/>
</dbReference>
<keyword evidence="5 12" id="KW-1003">Cell membrane</keyword>
<evidence type="ECO:0000256" key="1">
    <source>
        <dbReference type="ARBA" id="ARBA00004429"/>
    </source>
</evidence>
<proteinExistence type="inferred from homology"/>
<organism evidence="17 18">
    <name type="scientific">OM182 bacterium</name>
    <dbReference type="NCBI Taxonomy" id="2510334"/>
    <lineage>
        <taxon>Bacteria</taxon>
        <taxon>Pseudomonadati</taxon>
        <taxon>Pseudomonadota</taxon>
        <taxon>Gammaproteobacteria</taxon>
        <taxon>OMG group</taxon>
        <taxon>OM182 clade</taxon>
    </lineage>
</organism>
<comment type="caution">
    <text evidence="17">The sequence shown here is derived from an EMBL/GenBank/DDBJ whole genome shotgun (WGS) entry which is preliminary data.</text>
</comment>
<keyword evidence="10 12" id="KW-0472">Membrane</keyword>
<comment type="similarity">
    <text evidence="2 12">Belongs to the ABC-4 integral membrane protein family. FtsX subfamily.</text>
</comment>
<evidence type="ECO:0000256" key="8">
    <source>
        <dbReference type="ARBA" id="ARBA00022692"/>
    </source>
</evidence>
<evidence type="ECO:0000256" key="5">
    <source>
        <dbReference type="ARBA" id="ARBA00022475"/>
    </source>
</evidence>
<feature type="transmembrane region" description="Helical" evidence="14">
    <location>
        <begin position="50"/>
        <end position="70"/>
    </location>
</feature>
<evidence type="ECO:0000259" key="15">
    <source>
        <dbReference type="Pfam" id="PF02687"/>
    </source>
</evidence>
<gene>
    <name evidence="17" type="ORF">EVA69_00285</name>
</gene>
<keyword evidence="11 12" id="KW-0131">Cell cycle</keyword>
<keyword evidence="6 12" id="KW-0997">Cell inner membrane</keyword>
<evidence type="ECO:0000256" key="3">
    <source>
        <dbReference type="ARBA" id="ARBA00011160"/>
    </source>
</evidence>
<evidence type="ECO:0000256" key="14">
    <source>
        <dbReference type="SAM" id="Phobius"/>
    </source>
</evidence>
<evidence type="ECO:0000256" key="11">
    <source>
        <dbReference type="ARBA" id="ARBA00023306"/>
    </source>
</evidence>
<dbReference type="GO" id="GO:0005886">
    <property type="term" value="C:plasma membrane"/>
    <property type="evidence" value="ECO:0007669"/>
    <property type="project" value="UniProtKB-SubCell"/>
</dbReference>
<keyword evidence="8 14" id="KW-0812">Transmembrane</keyword>
<feature type="transmembrane region" description="Helical" evidence="14">
    <location>
        <begin position="197"/>
        <end position="217"/>
    </location>
</feature>
<evidence type="ECO:0000313" key="18">
    <source>
        <dbReference type="Proteomes" id="UP000320404"/>
    </source>
</evidence>
<protein>
    <recommendedName>
        <fullName evidence="4 12">Cell division protein FtsX</fullName>
    </recommendedName>
</protein>
<comment type="subunit">
    <text evidence="3">Forms a membrane-associated complex with FtsE.</text>
</comment>
<evidence type="ECO:0000256" key="4">
    <source>
        <dbReference type="ARBA" id="ARBA00021907"/>
    </source>
</evidence>
<sequence length="324" mass="34560">MARIKQQSSKRTPATKSSAPSQFAYSRIAVHRKVARESLRQLLRAPGTSGLVVVVIAVAMMLPALLLLLTNNLQANTGSMEKAAQITAYFYLEVPENKALAISERLQALPEIADAEYLSASEALTEFSQASGLGETLQSLAQNPLPSALIITPARSSPDTANAIEQSLASFEEIEFVQLDYLWLQRLEAILSLVNQLGGLLLVLVAIGLVVIIGNAIRVGVESKREEIRIIKQFGGADSFIARPFLYTGLYLGVAGGVLACILLLVVLSSLGPAVAEVASLYESEFQLIGLSVLENLLLIAAAAGLGWASAFISVLRKMATIKA</sequence>
<dbReference type="Pfam" id="PF18075">
    <property type="entry name" value="FtsX_ECD"/>
    <property type="match status" value="1"/>
</dbReference>
<feature type="domain" description="ABC3 transporter permease C-terminal" evidence="15">
    <location>
        <begin position="200"/>
        <end position="318"/>
    </location>
</feature>
<feature type="transmembrane region" description="Helical" evidence="14">
    <location>
        <begin position="296"/>
        <end position="316"/>
    </location>
</feature>
<evidence type="ECO:0000256" key="13">
    <source>
        <dbReference type="SAM" id="MobiDB-lite"/>
    </source>
</evidence>
<dbReference type="InterPro" id="IPR004513">
    <property type="entry name" value="FtsX"/>
</dbReference>
<comment type="subcellular location">
    <subcellularLocation>
        <location evidence="1">Cell inner membrane</location>
        <topology evidence="1">Multi-pass membrane protein</topology>
    </subcellularLocation>
</comment>
<dbReference type="InterPro" id="IPR047590">
    <property type="entry name" value="FtsX_proteobact-type"/>
</dbReference>
<keyword evidence="7 12" id="KW-0132">Cell division</keyword>
<feature type="transmembrane region" description="Helical" evidence="14">
    <location>
        <begin position="250"/>
        <end position="276"/>
    </location>
</feature>
<evidence type="ECO:0000256" key="6">
    <source>
        <dbReference type="ARBA" id="ARBA00022519"/>
    </source>
</evidence>
<reference evidence="17 18" key="1">
    <citation type="submission" date="2019-02" db="EMBL/GenBank/DDBJ databases">
        <title>Prokaryotic population dynamics and viral predation in marine succession experiment using metagenomics: the confinement effect.</title>
        <authorList>
            <person name="Haro-Moreno J.M."/>
            <person name="Rodriguez-Valera F."/>
            <person name="Lopez-Perez M."/>
        </authorList>
    </citation>
    <scope>NUCLEOTIDE SEQUENCE [LARGE SCALE GENOMIC DNA]</scope>
    <source>
        <strain evidence="17">MED-G158</strain>
    </source>
</reference>